<comment type="caution">
    <text evidence="1">The sequence shown here is derived from an EMBL/GenBank/DDBJ whole genome shotgun (WGS) entry which is preliminary data.</text>
</comment>
<dbReference type="Proteomes" id="UP000828048">
    <property type="component" value="Chromosome 11"/>
</dbReference>
<organism evidence="1 2">
    <name type="scientific">Vaccinium darrowii</name>
    <dbReference type="NCBI Taxonomy" id="229202"/>
    <lineage>
        <taxon>Eukaryota</taxon>
        <taxon>Viridiplantae</taxon>
        <taxon>Streptophyta</taxon>
        <taxon>Embryophyta</taxon>
        <taxon>Tracheophyta</taxon>
        <taxon>Spermatophyta</taxon>
        <taxon>Magnoliopsida</taxon>
        <taxon>eudicotyledons</taxon>
        <taxon>Gunneridae</taxon>
        <taxon>Pentapetalae</taxon>
        <taxon>asterids</taxon>
        <taxon>Ericales</taxon>
        <taxon>Ericaceae</taxon>
        <taxon>Vaccinioideae</taxon>
        <taxon>Vaccinieae</taxon>
        <taxon>Vaccinium</taxon>
    </lineage>
</organism>
<reference evidence="1 2" key="1">
    <citation type="journal article" date="2021" name="Hortic Res">
        <title>High-quality reference genome and annotation aids understanding of berry development for evergreen blueberry (Vaccinium darrowii).</title>
        <authorList>
            <person name="Yu J."/>
            <person name="Hulse-Kemp A.M."/>
            <person name="Babiker E."/>
            <person name="Staton M."/>
        </authorList>
    </citation>
    <scope>NUCLEOTIDE SEQUENCE [LARGE SCALE GENOMIC DNA]</scope>
    <source>
        <strain evidence="2">cv. NJ 8807/NJ 8810</strain>
        <tissue evidence="1">Young leaf</tissue>
    </source>
</reference>
<gene>
    <name evidence="1" type="ORF">Vadar_019914</name>
</gene>
<sequence>MVACGESLRKLSLLIHTMTEEEFQSLMSVTPNVEFLELKYLDRFSRLEISSQKLKHLVLKGCKKSLVTEINTPNLLSVEHTCYQSYLCFNYINTSHLREVDLEFRRSSHDIGWFTKLKDFLTSFPYSDNFRVVVLCSKNVSIHEKLREFFLPSLYNQKDLDPRIIISSRAFTEVLDRIFFFCHHDTLSLISTCSCSKDLELFYQTIAKQEENSERYGGRRKNWRRIVGGFEIVNLECTKEKSTSPWRDFLKSYSSVPYQVVSLRLEWKCLEIVRKASKMMV</sequence>
<evidence type="ECO:0000313" key="2">
    <source>
        <dbReference type="Proteomes" id="UP000828048"/>
    </source>
</evidence>
<evidence type="ECO:0000313" key="1">
    <source>
        <dbReference type="EMBL" id="KAH7854990.1"/>
    </source>
</evidence>
<name>A0ACB7YNC2_9ERIC</name>
<accession>A0ACB7YNC2</accession>
<keyword evidence="2" id="KW-1185">Reference proteome</keyword>
<proteinExistence type="predicted"/>
<dbReference type="EMBL" id="CM037161">
    <property type="protein sequence ID" value="KAH7854990.1"/>
    <property type="molecule type" value="Genomic_DNA"/>
</dbReference>
<protein>
    <submittedName>
        <fullName evidence="1">Uncharacterized protein</fullName>
    </submittedName>
</protein>